<evidence type="ECO:0000256" key="3">
    <source>
        <dbReference type="ARBA" id="ARBA00022603"/>
    </source>
</evidence>
<dbReference type="PANTHER" id="PTHR46111">
    <property type="entry name" value="RIBOSOMAL RNA SMALL SUBUNIT METHYLTRANSFERASE I"/>
    <property type="match status" value="1"/>
</dbReference>
<dbReference type="OrthoDB" id="9809084at2"/>
<dbReference type="InterPro" id="IPR000878">
    <property type="entry name" value="4pyrrol_Mease"/>
</dbReference>
<feature type="domain" description="Tetrapyrrole methylase" evidence="7">
    <location>
        <begin position="3"/>
        <end position="200"/>
    </location>
</feature>
<dbReference type="PIRSF" id="PIRSF005917">
    <property type="entry name" value="MTase_YraL"/>
    <property type="match status" value="1"/>
</dbReference>
<dbReference type="CDD" id="cd11648">
    <property type="entry name" value="RsmI"/>
    <property type="match status" value="1"/>
</dbReference>
<evidence type="ECO:0000256" key="2">
    <source>
        <dbReference type="ARBA" id="ARBA00022552"/>
    </source>
</evidence>
<dbReference type="Gene3D" id="3.40.1010.10">
    <property type="entry name" value="Cobalt-precorrin-4 Transmethylase, Domain 1"/>
    <property type="match status" value="1"/>
</dbReference>
<dbReference type="Pfam" id="PF00590">
    <property type="entry name" value="TP_methylase"/>
    <property type="match status" value="1"/>
</dbReference>
<dbReference type="EC" id="2.1.1.198" evidence="6"/>
<dbReference type="InterPro" id="IPR008189">
    <property type="entry name" value="rRNA_ssu_MeTfrase_I"/>
</dbReference>
<organism evidence="8 9">
    <name type="scientific">Dehalogenimonas etheniformans</name>
    <dbReference type="NCBI Taxonomy" id="1536648"/>
    <lineage>
        <taxon>Bacteria</taxon>
        <taxon>Bacillati</taxon>
        <taxon>Chloroflexota</taxon>
        <taxon>Dehalococcoidia</taxon>
        <taxon>Dehalococcoidales</taxon>
        <taxon>Dehalococcoidaceae</taxon>
        <taxon>Dehalogenimonas</taxon>
    </lineage>
</organism>
<keyword evidence="1 6" id="KW-0963">Cytoplasm</keyword>
<keyword evidence="5 6" id="KW-0949">S-adenosyl-L-methionine</keyword>
<evidence type="ECO:0000256" key="4">
    <source>
        <dbReference type="ARBA" id="ARBA00022679"/>
    </source>
</evidence>
<evidence type="ECO:0000256" key="5">
    <source>
        <dbReference type="ARBA" id="ARBA00022691"/>
    </source>
</evidence>
<gene>
    <name evidence="6 8" type="primary">rsmI</name>
    <name evidence="8" type="ORF">JP09_010085</name>
</gene>
<sequence length="272" mass="29906">MPTLFVVATPIGNLEDITLRAMRILKEVSLIAAEDTRHTLKLLNAMGIKTPLTSYYEHNKSTKLDYVLDQLEKGDVALVSDAGTPGIADPGSELIAAAIKRGFRVEAVPGPSAVMTALVVSGLPTAQFKFIAFLPRKVSERRTVIQELSGETATIVFLEAPHRFRTTAEALLEGLGDRRVAICRELTKIHEEVFRGKISDALAHFIEPRGEFVLVVEGKGIVEAKPMPVNEVETQLCKLKRNGVSAKEATTMLADKMGLSRRELYKAWLKLE</sequence>
<evidence type="ECO:0000313" key="8">
    <source>
        <dbReference type="EMBL" id="PPD57377.1"/>
    </source>
</evidence>
<evidence type="ECO:0000256" key="6">
    <source>
        <dbReference type="HAMAP-Rule" id="MF_01877"/>
    </source>
</evidence>
<comment type="caution">
    <text evidence="8">The sequence shown here is derived from an EMBL/GenBank/DDBJ whole genome shotgun (WGS) entry which is preliminary data.</text>
</comment>
<accession>A0A2P5P520</accession>
<comment type="catalytic activity">
    <reaction evidence="6">
        <text>cytidine(1402) in 16S rRNA + S-adenosyl-L-methionine = 2'-O-methylcytidine(1402) in 16S rRNA + S-adenosyl-L-homocysteine + H(+)</text>
        <dbReference type="Rhea" id="RHEA:42924"/>
        <dbReference type="Rhea" id="RHEA-COMP:10285"/>
        <dbReference type="Rhea" id="RHEA-COMP:10286"/>
        <dbReference type="ChEBI" id="CHEBI:15378"/>
        <dbReference type="ChEBI" id="CHEBI:57856"/>
        <dbReference type="ChEBI" id="CHEBI:59789"/>
        <dbReference type="ChEBI" id="CHEBI:74495"/>
        <dbReference type="ChEBI" id="CHEBI:82748"/>
        <dbReference type="EC" id="2.1.1.198"/>
    </reaction>
</comment>
<dbReference type="FunFam" id="3.40.1010.10:FF:000007">
    <property type="entry name" value="Ribosomal RNA small subunit methyltransferase I"/>
    <property type="match status" value="1"/>
</dbReference>
<keyword evidence="4 6" id="KW-0808">Transferase</keyword>
<dbReference type="InterPro" id="IPR014776">
    <property type="entry name" value="4pyrrole_Mease_sub2"/>
</dbReference>
<dbReference type="GO" id="GO:0005737">
    <property type="term" value="C:cytoplasm"/>
    <property type="evidence" value="ECO:0007669"/>
    <property type="project" value="UniProtKB-SubCell"/>
</dbReference>
<dbReference type="EMBL" id="JQAN02000014">
    <property type="protein sequence ID" value="PPD57377.1"/>
    <property type="molecule type" value="Genomic_DNA"/>
</dbReference>
<comment type="similarity">
    <text evidence="6">Belongs to the methyltransferase superfamily. RsmI family.</text>
</comment>
<dbReference type="FunFam" id="3.30.950.10:FF:000002">
    <property type="entry name" value="Ribosomal RNA small subunit methyltransferase I"/>
    <property type="match status" value="1"/>
</dbReference>
<dbReference type="InterPro" id="IPR035996">
    <property type="entry name" value="4pyrrol_Methylase_sf"/>
</dbReference>
<keyword evidence="9" id="KW-1185">Reference proteome</keyword>
<reference evidence="8 9" key="1">
    <citation type="journal article" date="2017" name="ISME J.">
        <title>Grape pomace compost harbors organohalide-respiring Dehalogenimonas species with novel reductive dehalogenase genes.</title>
        <authorList>
            <person name="Yang Y."/>
            <person name="Higgins S.A."/>
            <person name="Yan J."/>
            <person name="Simsir B."/>
            <person name="Chourey K."/>
            <person name="Iyer R."/>
            <person name="Hettich R.L."/>
            <person name="Baldwin B."/>
            <person name="Ogles D.M."/>
            <person name="Loffler F.E."/>
        </authorList>
    </citation>
    <scope>NUCLEOTIDE SEQUENCE [LARGE SCALE GENOMIC DNA]</scope>
    <source>
        <strain evidence="8 9">GP</strain>
    </source>
</reference>
<dbReference type="PANTHER" id="PTHR46111:SF1">
    <property type="entry name" value="RIBOSOMAL RNA SMALL SUBUNIT METHYLTRANSFERASE I"/>
    <property type="match status" value="1"/>
</dbReference>
<dbReference type="NCBIfam" id="TIGR00096">
    <property type="entry name" value="16S rRNA (cytidine(1402)-2'-O)-methyltransferase"/>
    <property type="match status" value="1"/>
</dbReference>
<keyword evidence="3 6" id="KW-0489">Methyltransferase</keyword>
<dbReference type="HAMAP" id="MF_01877">
    <property type="entry name" value="16SrRNA_methyltr_I"/>
    <property type="match status" value="1"/>
</dbReference>
<dbReference type="Proteomes" id="UP000235653">
    <property type="component" value="Unassembled WGS sequence"/>
</dbReference>
<evidence type="ECO:0000259" key="7">
    <source>
        <dbReference type="Pfam" id="PF00590"/>
    </source>
</evidence>
<dbReference type="Gene3D" id="3.30.950.10">
    <property type="entry name" value="Methyltransferase, Cobalt-precorrin-4 Transmethylase, Domain 2"/>
    <property type="match status" value="1"/>
</dbReference>
<dbReference type="RefSeq" id="WP_102331573.1">
    <property type="nucleotide sequence ID" value="NZ_CP058566.2"/>
</dbReference>
<proteinExistence type="inferred from homology"/>
<comment type="subcellular location">
    <subcellularLocation>
        <location evidence="6">Cytoplasm</location>
    </subcellularLocation>
</comment>
<comment type="function">
    <text evidence="6">Catalyzes the 2'-O-methylation of the ribose of cytidine 1402 (C1402) in 16S rRNA.</text>
</comment>
<keyword evidence="2 6" id="KW-0698">rRNA processing</keyword>
<evidence type="ECO:0000256" key="1">
    <source>
        <dbReference type="ARBA" id="ARBA00022490"/>
    </source>
</evidence>
<dbReference type="InterPro" id="IPR014777">
    <property type="entry name" value="4pyrrole_Mease_sub1"/>
</dbReference>
<dbReference type="SUPFAM" id="SSF53790">
    <property type="entry name" value="Tetrapyrrole methylase"/>
    <property type="match status" value="1"/>
</dbReference>
<protein>
    <recommendedName>
        <fullName evidence="6">Ribosomal RNA small subunit methyltransferase I</fullName>
        <ecNumber evidence="6">2.1.1.198</ecNumber>
    </recommendedName>
    <alternativeName>
        <fullName evidence="6">16S rRNA 2'-O-ribose C1402 methyltransferase</fullName>
    </alternativeName>
    <alternativeName>
        <fullName evidence="6">rRNA (cytidine-2'-O-)-methyltransferase RsmI</fullName>
    </alternativeName>
</protein>
<evidence type="ECO:0000313" key="9">
    <source>
        <dbReference type="Proteomes" id="UP000235653"/>
    </source>
</evidence>
<name>A0A2P5P520_9CHLR</name>
<dbReference type="AlphaFoldDB" id="A0A2P5P520"/>
<dbReference type="GO" id="GO:0070677">
    <property type="term" value="F:rRNA (cytosine-2'-O-)-methyltransferase activity"/>
    <property type="evidence" value="ECO:0007669"/>
    <property type="project" value="UniProtKB-UniRule"/>
</dbReference>